<dbReference type="GO" id="GO:0008887">
    <property type="term" value="F:glycerate kinase activity"/>
    <property type="evidence" value="ECO:0007669"/>
    <property type="project" value="UniProtKB-UniRule"/>
</dbReference>
<protein>
    <submittedName>
        <fullName evidence="5">Glycerate kinase</fullName>
    </submittedName>
</protein>
<dbReference type="Proteomes" id="UP001205919">
    <property type="component" value="Unassembled WGS sequence"/>
</dbReference>
<dbReference type="AlphaFoldDB" id="A0AAW5K4X0"/>
<dbReference type="Gene3D" id="3.90.1510.10">
    <property type="entry name" value="Glycerate kinase, domain 2"/>
    <property type="match status" value="1"/>
</dbReference>
<name>A0AAW5K4X0_9BACT</name>
<evidence type="ECO:0000256" key="4">
    <source>
        <dbReference type="PIRNR" id="PIRNR006078"/>
    </source>
</evidence>
<dbReference type="InterPro" id="IPR036129">
    <property type="entry name" value="Glycerate_kinase_sf"/>
</dbReference>
<comment type="caution">
    <text evidence="5">The sequence shown here is derived from an EMBL/GenBank/DDBJ whole genome shotgun (WGS) entry which is preliminary data.</text>
</comment>
<dbReference type="NCBIfam" id="TIGR00045">
    <property type="entry name" value="glycerate kinase"/>
    <property type="match status" value="1"/>
</dbReference>
<gene>
    <name evidence="5" type="ORF">NE630_10780</name>
</gene>
<evidence type="ECO:0000256" key="2">
    <source>
        <dbReference type="ARBA" id="ARBA00022679"/>
    </source>
</evidence>
<dbReference type="Gene3D" id="3.40.50.10350">
    <property type="entry name" value="Glycerate kinase, domain 1"/>
    <property type="match status" value="1"/>
</dbReference>
<accession>A0AAW5K4X0</accession>
<dbReference type="InterPro" id="IPR004381">
    <property type="entry name" value="Glycerate_kinase"/>
</dbReference>
<keyword evidence="2 4" id="KW-0808">Transferase</keyword>
<dbReference type="InterPro" id="IPR018197">
    <property type="entry name" value="Glycerate_kinase_RE-like"/>
</dbReference>
<keyword evidence="6" id="KW-1185">Reference proteome</keyword>
<dbReference type="GO" id="GO:0031388">
    <property type="term" value="P:organic acid phosphorylation"/>
    <property type="evidence" value="ECO:0007669"/>
    <property type="project" value="UniProtKB-UniRule"/>
</dbReference>
<evidence type="ECO:0000256" key="1">
    <source>
        <dbReference type="ARBA" id="ARBA00006284"/>
    </source>
</evidence>
<keyword evidence="3 4" id="KW-0418">Kinase</keyword>
<dbReference type="SUPFAM" id="SSF110738">
    <property type="entry name" value="Glycerate kinase I"/>
    <property type="match status" value="1"/>
</dbReference>
<reference evidence="5 6" key="1">
    <citation type="submission" date="2022-06" db="EMBL/GenBank/DDBJ databases">
        <title>Isolation of gut microbiota from human fecal samples.</title>
        <authorList>
            <person name="Pamer E.G."/>
            <person name="Barat B."/>
            <person name="Waligurski E."/>
            <person name="Medina S."/>
            <person name="Paddock L."/>
            <person name="Mostad J."/>
        </authorList>
    </citation>
    <scope>NUCLEOTIDE SEQUENCE [LARGE SCALE GENOMIC DNA]</scope>
    <source>
        <strain evidence="5 6">DFI.9.90</strain>
    </source>
</reference>
<dbReference type="PANTHER" id="PTHR21599">
    <property type="entry name" value="GLYCERATE KINASE"/>
    <property type="match status" value="1"/>
</dbReference>
<dbReference type="PIRSF" id="PIRSF006078">
    <property type="entry name" value="GlxK"/>
    <property type="match status" value="1"/>
</dbReference>
<dbReference type="Pfam" id="PF02595">
    <property type="entry name" value="Gly_kinase"/>
    <property type="match status" value="1"/>
</dbReference>
<proteinExistence type="inferred from homology"/>
<dbReference type="InterPro" id="IPR018193">
    <property type="entry name" value="Glyc_kinase_flavodox-like_fold"/>
</dbReference>
<dbReference type="EMBL" id="JANFYT010000023">
    <property type="protein sequence ID" value="MCQ4814914.1"/>
    <property type="molecule type" value="Genomic_DNA"/>
</dbReference>
<dbReference type="RefSeq" id="WP_008710295.1">
    <property type="nucleotide sequence ID" value="NZ_CABKQM010000006.1"/>
</dbReference>
<evidence type="ECO:0000256" key="3">
    <source>
        <dbReference type="ARBA" id="ARBA00022777"/>
    </source>
</evidence>
<dbReference type="PANTHER" id="PTHR21599:SF0">
    <property type="entry name" value="GLYCERATE KINASE"/>
    <property type="match status" value="1"/>
</dbReference>
<comment type="similarity">
    <text evidence="1 4">Belongs to the glycerate kinase type-1 family.</text>
</comment>
<sequence>MKRFILIPDSFKGTMSSMEICGIMAEAIKAHIPDAGVRGIPVADGGEGTVEAFISAVGGEKRETAVTGPRFEKISSFYGALSDGKTAVVEMSAAAGLPLMGSSLDVLGSTTFGVGELILEAVRGGAGQVIIGLGGSATNDGGCGAAAALGVVFRDGEGRPFVPTGGTLSSIASVETGGIAPELKDVRITAMCDIDNPLYGERGAAYVFAPQKGASREVVQLLNAGLKHLNETVKRCLGADRAEGRGAGAAGGMGYGFAAFLGAELKMGIDVVLDAVDFDGLLKGADCVFTGEGRIDSQSLGGKVVIGVARRAKRRGVPVIAVVGDVGDGIGGAYEEGVSAIFPINRVAVPYSEARLRAKSDLRLTVEDIVRLIKTAELRQSDVRRLPL</sequence>
<evidence type="ECO:0000313" key="6">
    <source>
        <dbReference type="Proteomes" id="UP001205919"/>
    </source>
</evidence>
<organism evidence="5 6">
    <name type="scientific">Cloacibacillus evryensis</name>
    <dbReference type="NCBI Taxonomy" id="508460"/>
    <lineage>
        <taxon>Bacteria</taxon>
        <taxon>Thermotogati</taxon>
        <taxon>Synergistota</taxon>
        <taxon>Synergistia</taxon>
        <taxon>Synergistales</taxon>
        <taxon>Synergistaceae</taxon>
        <taxon>Cloacibacillus</taxon>
    </lineage>
</organism>
<evidence type="ECO:0000313" key="5">
    <source>
        <dbReference type="EMBL" id="MCQ4814914.1"/>
    </source>
</evidence>